<organism evidence="1 2">
    <name type="scientific">Acaulospora colombiana</name>
    <dbReference type="NCBI Taxonomy" id="27376"/>
    <lineage>
        <taxon>Eukaryota</taxon>
        <taxon>Fungi</taxon>
        <taxon>Fungi incertae sedis</taxon>
        <taxon>Mucoromycota</taxon>
        <taxon>Glomeromycotina</taxon>
        <taxon>Glomeromycetes</taxon>
        <taxon>Diversisporales</taxon>
        <taxon>Acaulosporaceae</taxon>
        <taxon>Acaulospora</taxon>
    </lineage>
</organism>
<dbReference type="Proteomes" id="UP000789525">
    <property type="component" value="Unassembled WGS sequence"/>
</dbReference>
<accession>A0ACA9L9A5</accession>
<proteinExistence type="predicted"/>
<reference evidence="1" key="1">
    <citation type="submission" date="2021-06" db="EMBL/GenBank/DDBJ databases">
        <authorList>
            <person name="Kallberg Y."/>
            <person name="Tangrot J."/>
            <person name="Rosling A."/>
        </authorList>
    </citation>
    <scope>NUCLEOTIDE SEQUENCE</scope>
    <source>
        <strain evidence="1">CL356</strain>
    </source>
</reference>
<keyword evidence="2" id="KW-1185">Reference proteome</keyword>
<comment type="caution">
    <text evidence="1">The sequence shown here is derived from an EMBL/GenBank/DDBJ whole genome shotgun (WGS) entry which is preliminary data.</text>
</comment>
<dbReference type="EMBL" id="CAJVPT010004937">
    <property type="protein sequence ID" value="CAG8514161.1"/>
    <property type="molecule type" value="Genomic_DNA"/>
</dbReference>
<gene>
    <name evidence="1" type="ORF">ACOLOM_LOCUS3355</name>
</gene>
<name>A0ACA9L9A5_9GLOM</name>
<protein>
    <submittedName>
        <fullName evidence="1">1951_t:CDS:1</fullName>
    </submittedName>
</protein>
<sequence length="80" mass="8906">MILTTEVDAAFFTTHTLVNNSSYNRITVVECLDFLPATWTMAQMISESEFVSPQAPRPGLYQVPSPLKVGVCRVEIGAEW</sequence>
<evidence type="ECO:0000313" key="1">
    <source>
        <dbReference type="EMBL" id="CAG8514161.1"/>
    </source>
</evidence>
<evidence type="ECO:0000313" key="2">
    <source>
        <dbReference type="Proteomes" id="UP000789525"/>
    </source>
</evidence>